<keyword evidence="3" id="KW-1185">Reference proteome</keyword>
<organism evidence="2 3">
    <name type="scientific">Aegilops tauschii subsp. strangulata</name>
    <name type="common">Goatgrass</name>
    <dbReference type="NCBI Taxonomy" id="200361"/>
    <lineage>
        <taxon>Eukaryota</taxon>
        <taxon>Viridiplantae</taxon>
        <taxon>Streptophyta</taxon>
        <taxon>Embryophyta</taxon>
        <taxon>Tracheophyta</taxon>
        <taxon>Spermatophyta</taxon>
        <taxon>Magnoliopsida</taxon>
        <taxon>Liliopsida</taxon>
        <taxon>Poales</taxon>
        <taxon>Poaceae</taxon>
        <taxon>BOP clade</taxon>
        <taxon>Pooideae</taxon>
        <taxon>Triticodae</taxon>
        <taxon>Triticeae</taxon>
        <taxon>Triticinae</taxon>
        <taxon>Aegilops</taxon>
    </lineage>
</organism>
<accession>A0A453T3T8</accession>
<reference evidence="2" key="5">
    <citation type="journal article" date="2021" name="G3 (Bethesda)">
        <title>Aegilops tauschii genome assembly Aet v5.0 features greater sequence contiguity and improved annotation.</title>
        <authorList>
            <person name="Wang L."/>
            <person name="Zhu T."/>
            <person name="Rodriguez J.C."/>
            <person name="Deal K.R."/>
            <person name="Dubcovsky J."/>
            <person name="McGuire P.E."/>
            <person name="Lux T."/>
            <person name="Spannagl M."/>
            <person name="Mayer K.F.X."/>
            <person name="Baldrich P."/>
            <person name="Meyers B.C."/>
            <person name="Huo N."/>
            <person name="Gu Y.Q."/>
            <person name="Zhou H."/>
            <person name="Devos K.M."/>
            <person name="Bennetzen J.L."/>
            <person name="Unver T."/>
            <person name="Budak H."/>
            <person name="Gulick P.J."/>
            <person name="Galiba G."/>
            <person name="Kalapos B."/>
            <person name="Nelson D.R."/>
            <person name="Li P."/>
            <person name="You F.M."/>
            <person name="Luo M.C."/>
            <person name="Dvorak J."/>
        </authorList>
    </citation>
    <scope>NUCLEOTIDE SEQUENCE [LARGE SCALE GENOMIC DNA]</scope>
    <source>
        <strain evidence="2">cv. AL8/78</strain>
    </source>
</reference>
<reference evidence="3" key="2">
    <citation type="journal article" date="2017" name="Nat. Plants">
        <title>The Aegilops tauschii genome reveals multiple impacts of transposons.</title>
        <authorList>
            <person name="Zhao G."/>
            <person name="Zou C."/>
            <person name="Li K."/>
            <person name="Wang K."/>
            <person name="Li T."/>
            <person name="Gao L."/>
            <person name="Zhang X."/>
            <person name="Wang H."/>
            <person name="Yang Z."/>
            <person name="Liu X."/>
            <person name="Jiang W."/>
            <person name="Mao L."/>
            <person name="Kong X."/>
            <person name="Jiao Y."/>
            <person name="Jia J."/>
        </authorList>
    </citation>
    <scope>NUCLEOTIDE SEQUENCE [LARGE SCALE GENOMIC DNA]</scope>
    <source>
        <strain evidence="3">cv. AL8/78</strain>
    </source>
</reference>
<dbReference type="AlphaFoldDB" id="A0A453T3T8"/>
<protein>
    <submittedName>
        <fullName evidence="2">Uncharacterized protein</fullName>
    </submittedName>
</protein>
<dbReference type="EnsemblPlants" id="AET7Gv21227200.1">
    <property type="protein sequence ID" value="AET7Gv21227200.1"/>
    <property type="gene ID" value="AET7Gv21227200"/>
</dbReference>
<dbReference type="Proteomes" id="UP000015105">
    <property type="component" value="Chromosome 7D"/>
</dbReference>
<proteinExistence type="predicted"/>
<evidence type="ECO:0000256" key="1">
    <source>
        <dbReference type="SAM" id="MobiDB-lite"/>
    </source>
</evidence>
<evidence type="ECO:0000313" key="2">
    <source>
        <dbReference type="EnsemblPlants" id="AET7Gv21227200.1"/>
    </source>
</evidence>
<evidence type="ECO:0000313" key="3">
    <source>
        <dbReference type="Proteomes" id="UP000015105"/>
    </source>
</evidence>
<feature type="region of interest" description="Disordered" evidence="1">
    <location>
        <begin position="34"/>
        <end position="60"/>
    </location>
</feature>
<feature type="compositionally biased region" description="Basic and acidic residues" evidence="1">
    <location>
        <begin position="38"/>
        <end position="48"/>
    </location>
</feature>
<reference evidence="2" key="3">
    <citation type="journal article" date="2017" name="Nature">
        <title>Genome sequence of the progenitor of the wheat D genome Aegilops tauschii.</title>
        <authorList>
            <person name="Luo M.C."/>
            <person name="Gu Y.Q."/>
            <person name="Puiu D."/>
            <person name="Wang H."/>
            <person name="Twardziok S.O."/>
            <person name="Deal K.R."/>
            <person name="Huo N."/>
            <person name="Zhu T."/>
            <person name="Wang L."/>
            <person name="Wang Y."/>
            <person name="McGuire P.E."/>
            <person name="Liu S."/>
            <person name="Long H."/>
            <person name="Ramasamy R.K."/>
            <person name="Rodriguez J.C."/>
            <person name="Van S.L."/>
            <person name="Yuan L."/>
            <person name="Wang Z."/>
            <person name="Xia Z."/>
            <person name="Xiao L."/>
            <person name="Anderson O.D."/>
            <person name="Ouyang S."/>
            <person name="Liang Y."/>
            <person name="Zimin A.V."/>
            <person name="Pertea G."/>
            <person name="Qi P."/>
            <person name="Bennetzen J.L."/>
            <person name="Dai X."/>
            <person name="Dawson M.W."/>
            <person name="Muller H.G."/>
            <person name="Kugler K."/>
            <person name="Rivarola-Duarte L."/>
            <person name="Spannagl M."/>
            <person name="Mayer K.F.X."/>
            <person name="Lu F.H."/>
            <person name="Bevan M.W."/>
            <person name="Leroy P."/>
            <person name="Li P."/>
            <person name="You F.M."/>
            <person name="Sun Q."/>
            <person name="Liu Z."/>
            <person name="Lyons E."/>
            <person name="Wicker T."/>
            <person name="Salzberg S.L."/>
            <person name="Devos K.M."/>
            <person name="Dvorak J."/>
        </authorList>
    </citation>
    <scope>NUCLEOTIDE SEQUENCE [LARGE SCALE GENOMIC DNA]</scope>
    <source>
        <strain evidence="2">cv. AL8/78</strain>
    </source>
</reference>
<dbReference type="Gramene" id="AET7Gv21227200.1">
    <property type="protein sequence ID" value="AET7Gv21227200.1"/>
    <property type="gene ID" value="AET7Gv21227200"/>
</dbReference>
<reference evidence="2" key="4">
    <citation type="submission" date="2019-03" db="UniProtKB">
        <authorList>
            <consortium name="EnsemblPlants"/>
        </authorList>
    </citation>
    <scope>IDENTIFICATION</scope>
</reference>
<name>A0A453T3T8_AEGTS</name>
<sequence>PLDLSDGQDPLTLGYKRYLNPNLFQFPLPLAAAASSDRPCRRDARESEQTLTSDDGAPPD</sequence>
<reference evidence="3" key="1">
    <citation type="journal article" date="2014" name="Science">
        <title>Ancient hybridizations among the ancestral genomes of bread wheat.</title>
        <authorList>
            <consortium name="International Wheat Genome Sequencing Consortium,"/>
            <person name="Marcussen T."/>
            <person name="Sandve S.R."/>
            <person name="Heier L."/>
            <person name="Spannagl M."/>
            <person name="Pfeifer M."/>
            <person name="Jakobsen K.S."/>
            <person name="Wulff B.B."/>
            <person name="Steuernagel B."/>
            <person name="Mayer K.F."/>
            <person name="Olsen O.A."/>
        </authorList>
    </citation>
    <scope>NUCLEOTIDE SEQUENCE [LARGE SCALE GENOMIC DNA]</scope>
    <source>
        <strain evidence="3">cv. AL8/78</strain>
    </source>
</reference>